<evidence type="ECO:0000256" key="1">
    <source>
        <dbReference type="PROSITE-ProRule" id="PRU00182"/>
    </source>
</evidence>
<proteinExistence type="predicted"/>
<reference evidence="2 3" key="1">
    <citation type="journal article" date="2020" name="Int. J. Syst. Evol. Microbiol.">
        <title>Description of Erysipelothrix piscisicarius sp. nov., an emergent fish pathogen, and assessment of virulence using a tiger barb (Puntigrus tetrazona) infection model.</title>
        <authorList>
            <person name="Pomaranski E.K."/>
            <person name="Griffin M.J."/>
            <person name="Camus A.C."/>
            <person name="Armwood A.R."/>
            <person name="Shelley J."/>
            <person name="Waldbieser G.C."/>
            <person name="LaFrentz B.R."/>
            <person name="Garcia J.C."/>
            <person name="Yanong R."/>
            <person name="Soto E."/>
        </authorList>
    </citation>
    <scope>NUCLEOTIDE SEQUENCE [LARGE SCALE GENOMIC DNA]</scope>
    <source>
        <strain evidence="2 3">15TAL0474</strain>
    </source>
</reference>
<gene>
    <name evidence="2" type="ORF">EEI45_01610</name>
</gene>
<dbReference type="Gene3D" id="3.10.290.10">
    <property type="entry name" value="RNA-binding S4 domain"/>
    <property type="match status" value="1"/>
</dbReference>
<dbReference type="RefSeq" id="WP_125163877.1">
    <property type="nucleotide sequence ID" value="NZ_CP034234.1"/>
</dbReference>
<organism evidence="2 3">
    <name type="scientific">Erysipelothrix piscisicarius</name>
    <dbReference type="NCBI Taxonomy" id="2485784"/>
    <lineage>
        <taxon>Bacteria</taxon>
        <taxon>Bacillati</taxon>
        <taxon>Bacillota</taxon>
        <taxon>Erysipelotrichia</taxon>
        <taxon>Erysipelotrichales</taxon>
        <taxon>Erysipelotrichaceae</taxon>
        <taxon>Erysipelothrix</taxon>
    </lineage>
</organism>
<dbReference type="CDD" id="cd00165">
    <property type="entry name" value="S4"/>
    <property type="match status" value="1"/>
</dbReference>
<protein>
    <submittedName>
        <fullName evidence="2">RNA-binding S4 domain-containing protein</fullName>
    </submittedName>
</protein>
<dbReference type="KEGG" id="eri:EEI45_01610"/>
<dbReference type="AlphaFoldDB" id="A0A3S8RL49"/>
<dbReference type="Pfam" id="PF13275">
    <property type="entry name" value="S4_2"/>
    <property type="match status" value="1"/>
</dbReference>
<keyword evidence="1" id="KW-0694">RNA-binding</keyword>
<evidence type="ECO:0000313" key="2">
    <source>
        <dbReference type="EMBL" id="AZK43658.1"/>
    </source>
</evidence>
<dbReference type="GO" id="GO:0003723">
    <property type="term" value="F:RNA binding"/>
    <property type="evidence" value="ECO:0007669"/>
    <property type="project" value="UniProtKB-KW"/>
</dbReference>
<keyword evidence="3" id="KW-1185">Reference proteome</keyword>
<dbReference type="SUPFAM" id="SSF55174">
    <property type="entry name" value="Alpha-L RNA-binding motif"/>
    <property type="match status" value="1"/>
</dbReference>
<dbReference type="PROSITE" id="PS50889">
    <property type="entry name" value="S4"/>
    <property type="match status" value="1"/>
</dbReference>
<evidence type="ECO:0000313" key="3">
    <source>
        <dbReference type="Proteomes" id="UP000278804"/>
    </source>
</evidence>
<dbReference type="InterPro" id="IPR036986">
    <property type="entry name" value="S4_RNA-bd_sf"/>
</dbReference>
<name>A0A3S8RL49_9FIRM</name>
<sequence length="73" mass="8185">MGAMKKETQYITLGQFLKVADYVNSGGEAKHLIHTFSIQVNGEEENRRGRKLYPGDVVVINGNKHEITTEHEG</sequence>
<accession>A0A3S8RL49</accession>
<dbReference type="EMBL" id="CP034234">
    <property type="protein sequence ID" value="AZK43658.1"/>
    <property type="molecule type" value="Genomic_DNA"/>
</dbReference>
<dbReference type="Proteomes" id="UP000278804">
    <property type="component" value="Chromosome"/>
</dbReference>